<dbReference type="Gene3D" id="3.40.50.300">
    <property type="entry name" value="P-loop containing nucleotide triphosphate hydrolases"/>
    <property type="match status" value="1"/>
</dbReference>
<evidence type="ECO:0000256" key="2">
    <source>
        <dbReference type="ARBA" id="ARBA00022741"/>
    </source>
</evidence>
<reference evidence="7" key="1">
    <citation type="submission" date="2019-03" db="EMBL/GenBank/DDBJ databases">
        <title>Lake Tanganyika Metagenome-Assembled Genomes (MAGs).</title>
        <authorList>
            <person name="Tran P."/>
        </authorList>
    </citation>
    <scope>NUCLEOTIDE SEQUENCE</scope>
    <source>
        <strain evidence="7">K_DeepCast_65m_m2_066</strain>
    </source>
</reference>
<evidence type="ECO:0000259" key="6">
    <source>
        <dbReference type="PROSITE" id="PS00486"/>
    </source>
</evidence>
<dbReference type="Pfam" id="PF05190">
    <property type="entry name" value="MutS_IV"/>
    <property type="match status" value="1"/>
</dbReference>
<dbReference type="InterPro" id="IPR000432">
    <property type="entry name" value="DNA_mismatch_repair_MutS_C"/>
</dbReference>
<comment type="caution">
    <text evidence="7">The sequence shown here is derived from an EMBL/GenBank/DDBJ whole genome shotgun (WGS) entry which is preliminary data.</text>
</comment>
<evidence type="ECO:0000256" key="1">
    <source>
        <dbReference type="ARBA" id="ARBA00021982"/>
    </source>
</evidence>
<evidence type="ECO:0000256" key="3">
    <source>
        <dbReference type="ARBA" id="ARBA00022840"/>
    </source>
</evidence>
<dbReference type="CDD" id="cd03284">
    <property type="entry name" value="ABC_MutS1"/>
    <property type="match status" value="1"/>
</dbReference>
<dbReference type="GO" id="GO:0006298">
    <property type="term" value="P:mismatch repair"/>
    <property type="evidence" value="ECO:0007669"/>
    <property type="project" value="InterPro"/>
</dbReference>
<comment type="function">
    <text evidence="5">This protein is involved in the repair of mismatches in DNA. It is possible that it carries out the mismatch recognition step. This protein has a weak ATPase activity.</text>
</comment>
<dbReference type="PANTHER" id="PTHR11361:SF34">
    <property type="entry name" value="DNA MISMATCH REPAIR PROTEIN MSH1, MITOCHONDRIAL"/>
    <property type="match status" value="1"/>
</dbReference>
<feature type="non-terminal residue" evidence="7">
    <location>
        <position position="1"/>
    </location>
</feature>
<dbReference type="InterPro" id="IPR007861">
    <property type="entry name" value="DNA_mismatch_repair_MutS_clamp"/>
</dbReference>
<sequence length="398" mass="44258">GQERQRTGIASLRIGFNKVFGYYIEVRHTHLAQVPDDYLRKQTLAQAERFITPALKDREVHMLRAAEEALALERQLYDALQRTLAQHVQRLQHMAQLLSQLDVLATLAEVAVARQYHRPTLDESDTLEILDGRHPVLETLAQDERFVPNDTLLDRNTHQILLITGPNMAGKSTYMRQVALMVILAQIGSFIPARVARIGLTDRVFTRVGAQDMLGKGQSTFMVEMSETANILHNMTARSLLLLDEIGRGTSTYDGISIAWSVIEYLHNHAALRPRTLFATHYHELTSLATALERVHNYSAAVQEHGDKIVFLRRIVPGSADRSYGIHVARLAGLPSPVVQRAQQLLTHFEASALLGGTPPGRRSTLRPPAPAALTGGQLSLFDAAGDTHPMHLPRARS</sequence>
<keyword evidence="2" id="KW-0547">Nucleotide-binding</keyword>
<dbReference type="InterPro" id="IPR027417">
    <property type="entry name" value="P-loop_NTPase"/>
</dbReference>
<dbReference type="GO" id="GO:0030983">
    <property type="term" value="F:mismatched DNA binding"/>
    <property type="evidence" value="ECO:0007669"/>
    <property type="project" value="InterPro"/>
</dbReference>
<dbReference type="InterPro" id="IPR045076">
    <property type="entry name" value="MutS"/>
</dbReference>
<dbReference type="Gene3D" id="1.10.1420.10">
    <property type="match status" value="2"/>
</dbReference>
<evidence type="ECO:0000313" key="8">
    <source>
        <dbReference type="Proteomes" id="UP000712673"/>
    </source>
</evidence>
<dbReference type="SUPFAM" id="SSF48334">
    <property type="entry name" value="DNA repair protein MutS, domain III"/>
    <property type="match status" value="1"/>
</dbReference>
<dbReference type="Proteomes" id="UP000712673">
    <property type="component" value="Unassembled WGS sequence"/>
</dbReference>
<dbReference type="GO" id="GO:0005524">
    <property type="term" value="F:ATP binding"/>
    <property type="evidence" value="ECO:0007669"/>
    <property type="project" value="UniProtKB-KW"/>
</dbReference>
<dbReference type="AlphaFoldDB" id="A0A937W7L7"/>
<keyword evidence="4" id="KW-0238">DNA-binding</keyword>
<dbReference type="GO" id="GO:0140664">
    <property type="term" value="F:ATP-dependent DNA damage sensor activity"/>
    <property type="evidence" value="ECO:0007669"/>
    <property type="project" value="InterPro"/>
</dbReference>
<evidence type="ECO:0000313" key="7">
    <source>
        <dbReference type="EMBL" id="MBM3227180.1"/>
    </source>
</evidence>
<dbReference type="PANTHER" id="PTHR11361">
    <property type="entry name" value="DNA MISMATCH REPAIR PROTEIN MUTS FAMILY MEMBER"/>
    <property type="match status" value="1"/>
</dbReference>
<accession>A0A937W7L7</accession>
<dbReference type="Pfam" id="PF00488">
    <property type="entry name" value="MutS_V"/>
    <property type="match status" value="1"/>
</dbReference>
<keyword evidence="3" id="KW-0067">ATP-binding</keyword>
<dbReference type="PROSITE" id="PS00486">
    <property type="entry name" value="DNA_MISMATCH_REPAIR_2"/>
    <property type="match status" value="1"/>
</dbReference>
<organism evidence="7 8">
    <name type="scientific">Tectimicrobiota bacterium</name>
    <dbReference type="NCBI Taxonomy" id="2528274"/>
    <lineage>
        <taxon>Bacteria</taxon>
        <taxon>Pseudomonadati</taxon>
        <taxon>Nitrospinota/Tectimicrobiota group</taxon>
        <taxon>Candidatus Tectimicrobiota</taxon>
    </lineage>
</organism>
<dbReference type="SMART" id="SM00534">
    <property type="entry name" value="MUTSac"/>
    <property type="match status" value="1"/>
</dbReference>
<dbReference type="InterPro" id="IPR036187">
    <property type="entry name" value="DNA_mismatch_repair_MutS_sf"/>
</dbReference>
<dbReference type="SUPFAM" id="SSF52540">
    <property type="entry name" value="P-loop containing nucleoside triphosphate hydrolases"/>
    <property type="match status" value="1"/>
</dbReference>
<dbReference type="NCBIfam" id="NF003810">
    <property type="entry name" value="PRK05399.1"/>
    <property type="match status" value="1"/>
</dbReference>
<dbReference type="EMBL" id="VGLS01001236">
    <property type="protein sequence ID" value="MBM3227180.1"/>
    <property type="molecule type" value="Genomic_DNA"/>
</dbReference>
<evidence type="ECO:0000256" key="4">
    <source>
        <dbReference type="ARBA" id="ARBA00023125"/>
    </source>
</evidence>
<protein>
    <recommendedName>
        <fullName evidence="1">DNA mismatch repair protein MutS</fullName>
    </recommendedName>
</protein>
<dbReference type="FunFam" id="3.40.50.300:FF:000870">
    <property type="entry name" value="MutS protein homolog 4"/>
    <property type="match status" value="1"/>
</dbReference>
<feature type="domain" description="DNA mismatch repair proteins mutS family" evidence="6">
    <location>
        <begin position="239"/>
        <end position="255"/>
    </location>
</feature>
<evidence type="ECO:0000256" key="5">
    <source>
        <dbReference type="ARBA" id="ARBA00024647"/>
    </source>
</evidence>
<gene>
    <name evidence="7" type="primary">mutS</name>
    <name evidence="7" type="ORF">FJZ47_25725</name>
</gene>
<name>A0A937W7L7_UNCTE</name>
<proteinExistence type="predicted"/>